<evidence type="ECO:0000256" key="1">
    <source>
        <dbReference type="ARBA" id="ARBA00002486"/>
    </source>
</evidence>
<dbReference type="PANTHER" id="PTHR18964">
    <property type="entry name" value="ROK (REPRESSOR, ORF, KINASE) FAMILY"/>
    <property type="match status" value="1"/>
</dbReference>
<evidence type="ECO:0000256" key="2">
    <source>
        <dbReference type="ARBA" id="ARBA00006479"/>
    </source>
</evidence>
<dbReference type="EMBL" id="SDKC01000001">
    <property type="protein sequence ID" value="RXS75299.1"/>
    <property type="molecule type" value="Genomic_DNA"/>
</dbReference>
<gene>
    <name evidence="4" type="ORF">ETP43_08755</name>
</gene>
<evidence type="ECO:0000313" key="4">
    <source>
        <dbReference type="EMBL" id="RXS75299.1"/>
    </source>
</evidence>
<dbReference type="OrthoDB" id="9796533at2"/>
<dbReference type="GO" id="GO:0042732">
    <property type="term" value="P:D-xylose metabolic process"/>
    <property type="evidence" value="ECO:0007669"/>
    <property type="project" value="UniProtKB-KW"/>
</dbReference>
<dbReference type="InterPro" id="IPR043129">
    <property type="entry name" value="ATPase_NBD"/>
</dbReference>
<keyword evidence="3" id="KW-0119">Carbohydrate metabolism</keyword>
<accession>A0A4Q1RI26</accession>
<dbReference type="Proteomes" id="UP000290106">
    <property type="component" value="Unassembled WGS sequence"/>
</dbReference>
<reference evidence="4 5" key="1">
    <citation type="submission" date="2019-01" db="EMBL/GenBank/DDBJ databases">
        <title>Blautia sp. nov. KGMB01111 isolated human feces.</title>
        <authorList>
            <person name="Park J.-E."/>
            <person name="Kim J.-S."/>
            <person name="Park S.-H."/>
        </authorList>
    </citation>
    <scope>NUCLEOTIDE SEQUENCE [LARGE SCALE GENOMIC DNA]</scope>
    <source>
        <strain evidence="4 5">KGMB01111</strain>
    </source>
</reference>
<dbReference type="InterPro" id="IPR036388">
    <property type="entry name" value="WH-like_DNA-bd_sf"/>
</dbReference>
<comment type="similarity">
    <text evidence="2">Belongs to the ROK (NagC/XylR) family.</text>
</comment>
<keyword evidence="3" id="KW-0859">Xylose metabolism</keyword>
<dbReference type="CDD" id="cd24077">
    <property type="entry name" value="ASKHA_ATPase_ROK_SaXylR-like"/>
    <property type="match status" value="1"/>
</dbReference>
<dbReference type="InterPro" id="IPR049874">
    <property type="entry name" value="ROK_cs"/>
</dbReference>
<dbReference type="SUPFAM" id="SSF46785">
    <property type="entry name" value="Winged helix' DNA-binding domain"/>
    <property type="match status" value="1"/>
</dbReference>
<dbReference type="InterPro" id="IPR036390">
    <property type="entry name" value="WH_DNA-bd_sf"/>
</dbReference>
<evidence type="ECO:0000256" key="3">
    <source>
        <dbReference type="ARBA" id="ARBA00022629"/>
    </source>
</evidence>
<evidence type="ECO:0000313" key="5">
    <source>
        <dbReference type="Proteomes" id="UP000290106"/>
    </source>
</evidence>
<dbReference type="AlphaFoldDB" id="A0A4Q1RI26"/>
<dbReference type="Pfam" id="PF13412">
    <property type="entry name" value="HTH_24"/>
    <property type="match status" value="1"/>
</dbReference>
<dbReference type="Gene3D" id="3.30.420.40">
    <property type="match status" value="2"/>
</dbReference>
<dbReference type="Pfam" id="PF00480">
    <property type="entry name" value="ROK"/>
    <property type="match status" value="1"/>
</dbReference>
<dbReference type="SUPFAM" id="SSF53067">
    <property type="entry name" value="Actin-like ATPase domain"/>
    <property type="match status" value="1"/>
</dbReference>
<dbReference type="Gene3D" id="1.10.10.10">
    <property type="entry name" value="Winged helix-like DNA-binding domain superfamily/Winged helix DNA-binding domain"/>
    <property type="match status" value="1"/>
</dbReference>
<organism evidence="4 5">
    <name type="scientific">Blautia faecicola</name>
    <dbReference type="NCBI Taxonomy" id="2509240"/>
    <lineage>
        <taxon>Bacteria</taxon>
        <taxon>Bacillati</taxon>
        <taxon>Bacillota</taxon>
        <taxon>Clostridia</taxon>
        <taxon>Lachnospirales</taxon>
        <taxon>Lachnospiraceae</taxon>
        <taxon>Blautia</taxon>
    </lineage>
</organism>
<name>A0A4Q1RI26_9FIRM</name>
<dbReference type="PANTHER" id="PTHR18964:SF149">
    <property type="entry name" value="BIFUNCTIONAL UDP-N-ACETYLGLUCOSAMINE 2-EPIMERASE_N-ACETYLMANNOSAMINE KINASE"/>
    <property type="match status" value="1"/>
</dbReference>
<keyword evidence="5" id="KW-1185">Reference proteome</keyword>
<protein>
    <submittedName>
        <fullName evidence="4">ROK family transcriptional regulator</fullName>
    </submittedName>
</protein>
<dbReference type="RefSeq" id="WP_129257786.1">
    <property type="nucleotide sequence ID" value="NZ_SDKC01000001.1"/>
</dbReference>
<comment type="function">
    <text evidence="1">Transcriptional repressor of xylose-utilizing enzymes.</text>
</comment>
<sequence>MVTGSKELIREMNRRLVLETVINDGPLSRAAISKKLGLTKATISAIVQDLLDEQYIEEIGSDQTQYGRKPILLQFCRQNGYIITLDLGVECTVLMVCDLLGQNCRLHQYNCTLERDTAIDFLLQIIQNQIRLLPATPFGVVGIGIGIHGTVCRNEITFTPNYHLADLPIVDVLTDALDIPVWLENEANLSALAEKTFVENHKNLIHVSIHTGVGAGIILDHHLYTGFAGTAGEAGHMIVQPGGRSCPCGNHGCLEQYISEPAVLSRYQELSGRTTVSIDDLVWSYNQKEADALAVVDEFTTYLACGINNLWNLFSPECIILNSQLTAYLPQLLPEILQKLSARFRATCQLKLSTLQDTGVLLGAARVCISKYLGIEKLYFSGFQP</sequence>
<dbReference type="PROSITE" id="PS01125">
    <property type="entry name" value="ROK"/>
    <property type="match status" value="1"/>
</dbReference>
<comment type="caution">
    <text evidence="4">The sequence shown here is derived from an EMBL/GenBank/DDBJ whole genome shotgun (WGS) entry which is preliminary data.</text>
</comment>
<proteinExistence type="inferred from homology"/>
<dbReference type="InterPro" id="IPR000600">
    <property type="entry name" value="ROK"/>
</dbReference>